<evidence type="ECO:0000313" key="1">
    <source>
        <dbReference type="EMBL" id="CAK9189538.1"/>
    </source>
</evidence>
<gene>
    <name evidence="1" type="ORF">CSSPTR1EN2_LOCUS189</name>
</gene>
<evidence type="ECO:0000313" key="2">
    <source>
        <dbReference type="Proteomes" id="UP001497512"/>
    </source>
</evidence>
<dbReference type="Proteomes" id="UP001497512">
    <property type="component" value="Chromosome 1"/>
</dbReference>
<reference evidence="1 2" key="1">
    <citation type="submission" date="2024-02" db="EMBL/GenBank/DDBJ databases">
        <authorList>
            <consortium name="ELIXIR-Norway"/>
            <consortium name="Elixir Norway"/>
        </authorList>
    </citation>
    <scope>NUCLEOTIDE SEQUENCE [LARGE SCALE GENOMIC DNA]</scope>
</reference>
<dbReference type="EMBL" id="OZ019893">
    <property type="protein sequence ID" value="CAK9189538.1"/>
    <property type="molecule type" value="Genomic_DNA"/>
</dbReference>
<organism evidence="1 2">
    <name type="scientific">Sphagnum troendelagicum</name>
    <dbReference type="NCBI Taxonomy" id="128251"/>
    <lineage>
        <taxon>Eukaryota</taxon>
        <taxon>Viridiplantae</taxon>
        <taxon>Streptophyta</taxon>
        <taxon>Embryophyta</taxon>
        <taxon>Bryophyta</taxon>
        <taxon>Sphagnophytina</taxon>
        <taxon>Sphagnopsida</taxon>
        <taxon>Sphagnales</taxon>
        <taxon>Sphagnaceae</taxon>
        <taxon>Sphagnum</taxon>
    </lineage>
</organism>
<proteinExistence type="predicted"/>
<keyword evidence="2" id="KW-1185">Reference proteome</keyword>
<name>A0ABP0T7Q7_9BRYO</name>
<accession>A0ABP0T7Q7</accession>
<sequence length="102" mass="10855">MLLRNRAALGDESLSYRGRNAVLTKTTPSLLTAGTCFVPGEMRGAPICTSEMDFETKTDSCGAIKTSSNDTPIPDSGNTRLLLALIQETAIQESYLDAAVTV</sequence>
<protein>
    <submittedName>
        <fullName evidence="1">Uncharacterized protein</fullName>
    </submittedName>
</protein>